<dbReference type="Gene3D" id="3.80.10.10">
    <property type="entry name" value="Ribonuclease Inhibitor"/>
    <property type="match status" value="4"/>
</dbReference>
<dbReference type="EMBL" id="JAERMS010000037">
    <property type="protein sequence ID" value="MBO1364107.1"/>
    <property type="molecule type" value="Genomic_DNA"/>
</dbReference>
<organism evidence="1 2">
    <name type="scientific">Prevotella illustrans</name>
    <dbReference type="NCBI Taxonomy" id="2800387"/>
    <lineage>
        <taxon>Bacteria</taxon>
        <taxon>Pseudomonadati</taxon>
        <taxon>Bacteroidota</taxon>
        <taxon>Bacteroidia</taxon>
        <taxon>Bacteroidales</taxon>
        <taxon>Prevotellaceae</taxon>
        <taxon>Prevotella</taxon>
    </lineage>
</organism>
<dbReference type="Proteomes" id="UP000664265">
    <property type="component" value="Unassembled WGS sequence"/>
</dbReference>
<dbReference type="Pfam" id="PF13306">
    <property type="entry name" value="LRR_5"/>
    <property type="match status" value="6"/>
</dbReference>
<evidence type="ECO:0000313" key="2">
    <source>
        <dbReference type="Proteomes" id="UP000664265"/>
    </source>
</evidence>
<name>A0ABS3M7F3_9BACT</name>
<protein>
    <submittedName>
        <fullName evidence="1">Leucine-rich repeat protein</fullName>
    </submittedName>
</protein>
<reference evidence="1 2" key="1">
    <citation type="submission" date="2021-01" db="EMBL/GenBank/DDBJ databases">
        <title>Prevotella A2931 sp. nov.</title>
        <authorList>
            <person name="Buhl M."/>
            <person name="Oberhettinger P."/>
        </authorList>
    </citation>
    <scope>NUCLEOTIDE SEQUENCE [LARGE SCALE GENOMIC DNA]</scope>
    <source>
        <strain evidence="1 2">A2931</strain>
    </source>
</reference>
<dbReference type="InterPro" id="IPR053139">
    <property type="entry name" value="Surface_bspA-like"/>
</dbReference>
<accession>A0ABS3M7F3</accession>
<dbReference type="PANTHER" id="PTHR45661">
    <property type="entry name" value="SURFACE ANTIGEN"/>
    <property type="match status" value="1"/>
</dbReference>
<gene>
    <name evidence="1" type="ORF">JHU38_10055</name>
</gene>
<sequence length="689" mass="75792">MIKIKLLLLALLFMVMPKGLYAYTNGQIVKINSMNYKVMSSVNHTLAFLNAGDLAGELVIPGTVSDGNGTTFTVTRVTFVNGYRCDKITSVKLPDTVTDLDVGVFAGASLESIYISKSVKNIEENANTQLKKVPKYKVADDNPNFKSDNNGVLYSKDGKTLRFVPSSIPLVNGAYTVDPNVEKITKSCFTLISGLKKIILPPNLKEVSVGYPSIAPIDELEEFEIASGGNTLYTTKEGVLCKGDVLIFYPRAKNVVDYKVPDGITTLATFSIAYPRDMKTIDLNQVTSMEKSSLLAAYKLTTITLPKDLKKYDPDTKKGMTPGCIGSCSILTEYKVPDENTDFEAVDSVVYSKPNKDILYLYPAGKPGEVYDMLPSTKVIEALAFWSVQKLTGITFPAGLESINDEAFRQLPKLENVTFVEPSNVKHLGTAVFRACPKLKEVTLPSKVTSLDKPFDGCAALETINVPDGSQLKKIRSNSFSNNKKLKHFNFEGSCQLEEIESDAFAYLPELESFKFPKTVKTIKTNAFRGCKGMTTAEFPDDAEIEIIGKGAFADCGLKNFTIPNNVKGIEREAFNKCEALTVVNISDKTTKISPEAFKSCFKLTDINVSKDNTVYSSVDGYLLSKDKKTLKIFPAGKANDRFTLLPPSITTIGEYAFYDCTVLKNVVIPNLVTKIEKRAFGLCKNLYL</sequence>
<dbReference type="InterPro" id="IPR026906">
    <property type="entry name" value="LRR_5"/>
</dbReference>
<dbReference type="SUPFAM" id="SSF52058">
    <property type="entry name" value="L domain-like"/>
    <property type="match status" value="1"/>
</dbReference>
<comment type="caution">
    <text evidence="1">The sequence shown here is derived from an EMBL/GenBank/DDBJ whole genome shotgun (WGS) entry which is preliminary data.</text>
</comment>
<proteinExistence type="predicted"/>
<keyword evidence="2" id="KW-1185">Reference proteome</keyword>
<dbReference type="InterPro" id="IPR032675">
    <property type="entry name" value="LRR_dom_sf"/>
</dbReference>
<evidence type="ECO:0000313" key="1">
    <source>
        <dbReference type="EMBL" id="MBO1364107.1"/>
    </source>
</evidence>
<dbReference type="PANTHER" id="PTHR45661:SF3">
    <property type="entry name" value="IG-LIKE DOMAIN-CONTAINING PROTEIN"/>
    <property type="match status" value="1"/>
</dbReference>